<keyword evidence="1" id="KW-1133">Transmembrane helix</keyword>
<keyword evidence="4" id="KW-1185">Reference proteome</keyword>
<dbReference type="PANTHER" id="PTHR34978">
    <property type="entry name" value="POSSIBLE SENSOR-TRANSDUCER PROTEIN BLAR"/>
    <property type="match status" value="1"/>
</dbReference>
<proteinExistence type="predicted"/>
<comment type="caution">
    <text evidence="3">The sequence shown here is derived from an EMBL/GenBank/DDBJ whole genome shotgun (WGS) entry which is preliminary data.</text>
</comment>
<evidence type="ECO:0000313" key="4">
    <source>
        <dbReference type="Proteomes" id="UP001470752"/>
    </source>
</evidence>
<feature type="domain" description="Peptidase M56" evidence="2">
    <location>
        <begin position="91"/>
        <end position="274"/>
    </location>
</feature>
<gene>
    <name evidence="3" type="ORF">AAAX94_03740</name>
</gene>
<evidence type="ECO:0000256" key="1">
    <source>
        <dbReference type="SAM" id="Phobius"/>
    </source>
</evidence>
<dbReference type="EMBL" id="JBBNFW010000109">
    <property type="protein sequence ID" value="MEQ2412150.1"/>
    <property type="molecule type" value="Genomic_DNA"/>
</dbReference>
<evidence type="ECO:0000259" key="2">
    <source>
        <dbReference type="Pfam" id="PF05569"/>
    </source>
</evidence>
<feature type="transmembrane region" description="Helical" evidence="1">
    <location>
        <begin position="191"/>
        <end position="213"/>
    </location>
</feature>
<protein>
    <submittedName>
        <fullName evidence="3">M56 family metallopeptidase</fullName>
    </submittedName>
</protein>
<reference evidence="3 4" key="1">
    <citation type="submission" date="2024-04" db="EMBL/GenBank/DDBJ databases">
        <title>Human intestinal bacterial collection.</title>
        <authorList>
            <person name="Pauvert C."/>
            <person name="Hitch T.C.A."/>
            <person name="Clavel T."/>
        </authorList>
    </citation>
    <scope>NUCLEOTIDE SEQUENCE [LARGE SCALE GENOMIC DNA]</scope>
    <source>
        <strain evidence="3 4">CLA-AA-H161</strain>
    </source>
</reference>
<feature type="transmembrane region" description="Helical" evidence="1">
    <location>
        <begin position="91"/>
        <end position="112"/>
    </location>
</feature>
<evidence type="ECO:0000313" key="3">
    <source>
        <dbReference type="EMBL" id="MEQ2412150.1"/>
    </source>
</evidence>
<dbReference type="Proteomes" id="UP001470752">
    <property type="component" value="Unassembled WGS sequence"/>
</dbReference>
<keyword evidence="1" id="KW-0812">Transmembrane</keyword>
<accession>A0ABV1CJQ9</accession>
<name>A0ABV1CJQ9_9FIRM</name>
<feature type="transmembrane region" description="Helical" evidence="1">
    <location>
        <begin position="284"/>
        <end position="304"/>
    </location>
</feature>
<dbReference type="Pfam" id="PF05569">
    <property type="entry name" value="Peptidase_M56"/>
    <property type="match status" value="1"/>
</dbReference>
<dbReference type="InterPro" id="IPR052173">
    <property type="entry name" value="Beta-lactam_resp_regulator"/>
</dbReference>
<keyword evidence="1" id="KW-0472">Membrane</keyword>
<dbReference type="InterPro" id="IPR008756">
    <property type="entry name" value="Peptidase_M56"/>
</dbReference>
<organism evidence="3 4">
    <name type="scientific">Blautia acetigignens</name>
    <dbReference type="NCBI Taxonomy" id="2981783"/>
    <lineage>
        <taxon>Bacteria</taxon>
        <taxon>Bacillati</taxon>
        <taxon>Bacillota</taxon>
        <taxon>Clostridia</taxon>
        <taxon>Lachnospirales</taxon>
        <taxon>Lachnospiraceae</taxon>
        <taxon>Blautia</taxon>
    </lineage>
</organism>
<dbReference type="PANTHER" id="PTHR34978:SF3">
    <property type="entry name" value="SLR0241 PROTEIN"/>
    <property type="match status" value="1"/>
</dbReference>
<sequence length="417" mass="47393">MDLREHRRNDAAFGLSPADALKTEKLFLPAWPETGVTESGGIFYTFSDGKYLLPLDVLEETNSLNAISYFVNFDDKEAVSYHGISVWMPDWILMIVLCWLFVIAGFSIYETIKYHQLTRKLKRITEIRTYPLPGIGNVEYRISPEMNTPYTVGFVKPFIVVPAEFPNSRLSEMILRHEYSHLRCRDSIVKLICLLAICLHCFNPLTILTFLLYTRFSENIADEAATEGCSDEERRAYAKALVRLSARTRQVPVVWRNNLLGDKKESMKRRVELIMNRNKKASKIGTVAAVLASVILSGTTVFAYTPMQTTRVHNDSVVADPQSAAFISMDSQDSLFANSNVSFETEDHIVIPVDDSDLEPRAILCIHNFKSGYADLHYPQSNGGCIMRRYTAKICQKCNHLEIYDLVNTITYAKCIH</sequence>
<dbReference type="CDD" id="cd07341">
    <property type="entry name" value="M56_BlaR1_MecR1_like"/>
    <property type="match status" value="1"/>
</dbReference>
<dbReference type="RefSeq" id="WP_349082610.1">
    <property type="nucleotide sequence ID" value="NZ_JBBNFW010000109.1"/>
</dbReference>